<comment type="cofactor">
    <cofactor evidence="1 14">
        <name>heme</name>
        <dbReference type="ChEBI" id="CHEBI:30413"/>
    </cofactor>
</comment>
<feature type="non-terminal residue" evidence="16">
    <location>
        <position position="1"/>
    </location>
</feature>
<name>A0A7R9KTI7_9ACAR</name>
<keyword evidence="9" id="KW-0560">Oxidoreductase</keyword>
<keyword evidence="10 14" id="KW-0408">Iron</keyword>
<dbReference type="InterPro" id="IPR036396">
    <property type="entry name" value="Cyt_P450_sf"/>
</dbReference>
<keyword evidence="11" id="KW-0503">Monooxygenase</keyword>
<evidence type="ECO:0000256" key="8">
    <source>
        <dbReference type="ARBA" id="ARBA00022848"/>
    </source>
</evidence>
<evidence type="ECO:0008006" key="18">
    <source>
        <dbReference type="Google" id="ProtNLM"/>
    </source>
</evidence>
<dbReference type="GO" id="GO:0008395">
    <property type="term" value="F:steroid hydroxylase activity"/>
    <property type="evidence" value="ECO:0007669"/>
    <property type="project" value="TreeGrafter"/>
</dbReference>
<dbReference type="InterPro" id="IPR001128">
    <property type="entry name" value="Cyt_P450"/>
</dbReference>
<keyword evidence="5 14" id="KW-0349">Heme</keyword>
<keyword evidence="6 14" id="KW-0479">Metal-binding</keyword>
<accession>A0A7R9KTI7</accession>
<organism evidence="16">
    <name type="scientific">Medioppia subpectinata</name>
    <dbReference type="NCBI Taxonomy" id="1979941"/>
    <lineage>
        <taxon>Eukaryota</taxon>
        <taxon>Metazoa</taxon>
        <taxon>Ecdysozoa</taxon>
        <taxon>Arthropoda</taxon>
        <taxon>Chelicerata</taxon>
        <taxon>Arachnida</taxon>
        <taxon>Acari</taxon>
        <taxon>Acariformes</taxon>
        <taxon>Sarcoptiformes</taxon>
        <taxon>Oribatida</taxon>
        <taxon>Brachypylina</taxon>
        <taxon>Oppioidea</taxon>
        <taxon>Oppiidae</taxon>
        <taxon>Medioppia</taxon>
    </lineage>
</organism>
<evidence type="ECO:0000256" key="14">
    <source>
        <dbReference type="PIRSR" id="PIRSR602401-1"/>
    </source>
</evidence>
<evidence type="ECO:0000256" key="7">
    <source>
        <dbReference type="ARBA" id="ARBA00022824"/>
    </source>
</evidence>
<dbReference type="EMBL" id="CAJPIZ010006362">
    <property type="protein sequence ID" value="CAG2109455.1"/>
    <property type="molecule type" value="Genomic_DNA"/>
</dbReference>
<dbReference type="PROSITE" id="PS00086">
    <property type="entry name" value="CYTOCHROME_P450"/>
    <property type="match status" value="2"/>
</dbReference>
<evidence type="ECO:0000313" key="16">
    <source>
        <dbReference type="EMBL" id="CAD7629025.1"/>
    </source>
</evidence>
<dbReference type="SUPFAM" id="SSF48264">
    <property type="entry name" value="Cytochrome P450"/>
    <property type="match status" value="2"/>
</dbReference>
<keyword evidence="12" id="KW-0472">Membrane</keyword>
<dbReference type="EMBL" id="OC860937">
    <property type="protein sequence ID" value="CAD7629025.1"/>
    <property type="molecule type" value="Genomic_DNA"/>
</dbReference>
<dbReference type="GO" id="GO:0005506">
    <property type="term" value="F:iron ion binding"/>
    <property type="evidence" value="ECO:0007669"/>
    <property type="project" value="InterPro"/>
</dbReference>
<evidence type="ECO:0000256" key="9">
    <source>
        <dbReference type="ARBA" id="ARBA00023002"/>
    </source>
</evidence>
<evidence type="ECO:0000256" key="3">
    <source>
        <dbReference type="ARBA" id="ARBA00004406"/>
    </source>
</evidence>
<evidence type="ECO:0000256" key="2">
    <source>
        <dbReference type="ARBA" id="ARBA00004174"/>
    </source>
</evidence>
<evidence type="ECO:0000256" key="6">
    <source>
        <dbReference type="ARBA" id="ARBA00022723"/>
    </source>
</evidence>
<dbReference type="GO" id="GO:0005789">
    <property type="term" value="C:endoplasmic reticulum membrane"/>
    <property type="evidence" value="ECO:0007669"/>
    <property type="project" value="UniProtKB-SubCell"/>
</dbReference>
<comment type="similarity">
    <text evidence="4">Belongs to the cytochrome P450 family.</text>
</comment>
<evidence type="ECO:0000256" key="15">
    <source>
        <dbReference type="SAM" id="MobiDB-lite"/>
    </source>
</evidence>
<comment type="function">
    <text evidence="13">Cytochromes P450 are a group of heme-thiolate monooxygenases. They oxidize a variety of structurally unrelated compounds, including steroids, fatty acids, and xenobiotics.</text>
</comment>
<dbReference type="PANTHER" id="PTHR24302">
    <property type="entry name" value="CYTOCHROME P450 FAMILY 3"/>
    <property type="match status" value="1"/>
</dbReference>
<evidence type="ECO:0000256" key="11">
    <source>
        <dbReference type="ARBA" id="ARBA00023033"/>
    </source>
</evidence>
<dbReference type="FunFam" id="1.10.630.10:FF:000182">
    <property type="entry name" value="Cytochrome P450 3A4"/>
    <property type="match status" value="1"/>
</dbReference>
<dbReference type="Gene3D" id="1.10.630.10">
    <property type="entry name" value="Cytochrome P450"/>
    <property type="match status" value="2"/>
</dbReference>
<evidence type="ECO:0000256" key="1">
    <source>
        <dbReference type="ARBA" id="ARBA00001971"/>
    </source>
</evidence>
<sequence>GDQHWKHARDIISPLFTSGKLRSMMTHITGVTDRLVDTLTEYEKTGKEIDMRKYMGAFTMDNICRCAYGIELNSLENTDHPVLKNIKKLLDPPLTLGLITSAFFPALAKLFGCEPFSIEACNYFADLTKSIIDERKQHNKYVHDDKSKKHSEKSDEDLGYDTSAAVDEDPIDETIDYNNAFKTNKKSVGILTQEEIVGNSIMFFMAGYDTTSSALTHVLYYLSQHPDCQQRLYEELRDCDDMSPETVFHLKYLDAVITETLRLAPSFVRLFRTCVQDYKLGNTGITIPAETAVLISTYTIQRDPKYWPNPDQFQPDRFLKPTHNPYAYILFGRGPRLCLGERFAVNQMKLCLSRLVLKFEFTLVPGSSPLSKMLFFMKGDQHWKHARDIISPLFTSGKLRSMMTHITDVTDRLVDTLTEYEKTGNEIDMRKYMGAFTMDNICRCAYGIELNSLENTDHPVLKNIKKLLDPPLTLGLITSAFFPALAKLFGCEPFSIEACNYFADLTKSIIDERKQHNKYAHDDKSKKHSEKSDEDLGYDTSAAVDEDPIDETMDYNNEFKTSKKSVGILTQEEIVGNSIMFFMAGYDTTSSALTHVLYYLSQHPDCQQRLYEELRDCEDMSPETVFHLKYLDAVITETLRLAPSFVRLFRTCVQDYKLGNTGITIPADTAVLISTYTIQRDPKYWPNPDQFQPDRFLKPTHNPYAYILFGRGPRLCLGERFAVNQMKLCLSRLVLKFEFTLVPGFEIEYTKSDPTMSPKTLMCNFKSRN</sequence>
<dbReference type="GO" id="GO:0016705">
    <property type="term" value="F:oxidoreductase activity, acting on paired donors, with incorporation or reduction of molecular oxygen"/>
    <property type="evidence" value="ECO:0007669"/>
    <property type="project" value="InterPro"/>
</dbReference>
<dbReference type="PANTHER" id="PTHR24302:SF15">
    <property type="entry name" value="FATTY-ACID PEROXYGENASE"/>
    <property type="match status" value="1"/>
</dbReference>
<dbReference type="OrthoDB" id="6408550at2759"/>
<evidence type="ECO:0000256" key="10">
    <source>
        <dbReference type="ARBA" id="ARBA00023004"/>
    </source>
</evidence>
<dbReference type="AlphaFoldDB" id="A0A7R9KTI7"/>
<dbReference type="FunFam" id="1.10.630.10:FF:000003">
    <property type="entry name" value="cytochrome P450 3A12-like isoform X2"/>
    <property type="match status" value="1"/>
</dbReference>
<evidence type="ECO:0000256" key="5">
    <source>
        <dbReference type="ARBA" id="ARBA00022617"/>
    </source>
</evidence>
<dbReference type="PRINTS" id="PR00385">
    <property type="entry name" value="P450"/>
</dbReference>
<comment type="subcellular location">
    <subcellularLocation>
        <location evidence="3">Endoplasmic reticulum membrane</location>
        <topology evidence="3">Peripheral membrane protein</topology>
    </subcellularLocation>
    <subcellularLocation>
        <location evidence="2">Microsome membrane</location>
        <topology evidence="2">Peripheral membrane protein</topology>
    </subcellularLocation>
</comment>
<evidence type="ECO:0000256" key="13">
    <source>
        <dbReference type="ARBA" id="ARBA00043906"/>
    </source>
</evidence>
<evidence type="ECO:0000313" key="17">
    <source>
        <dbReference type="Proteomes" id="UP000759131"/>
    </source>
</evidence>
<gene>
    <name evidence="16" type="ORF">OSB1V03_LOCUS9442</name>
</gene>
<feature type="region of interest" description="Disordered" evidence="15">
    <location>
        <begin position="517"/>
        <end position="539"/>
    </location>
</feature>
<dbReference type="PRINTS" id="PR00463">
    <property type="entry name" value="EP450I"/>
</dbReference>
<proteinExistence type="inferred from homology"/>
<dbReference type="Proteomes" id="UP000759131">
    <property type="component" value="Unassembled WGS sequence"/>
</dbReference>
<dbReference type="Pfam" id="PF00067">
    <property type="entry name" value="p450"/>
    <property type="match status" value="1"/>
</dbReference>
<dbReference type="InterPro" id="IPR002401">
    <property type="entry name" value="Cyt_P450_E_grp-I"/>
</dbReference>
<dbReference type="InterPro" id="IPR017972">
    <property type="entry name" value="Cyt_P450_CS"/>
</dbReference>
<keyword evidence="8" id="KW-0492">Microsome</keyword>
<keyword evidence="7" id="KW-0256">Endoplasmic reticulum</keyword>
<evidence type="ECO:0000256" key="4">
    <source>
        <dbReference type="ARBA" id="ARBA00010617"/>
    </source>
</evidence>
<evidence type="ECO:0000256" key="12">
    <source>
        <dbReference type="ARBA" id="ARBA00023136"/>
    </source>
</evidence>
<reference evidence="16" key="1">
    <citation type="submission" date="2020-11" db="EMBL/GenBank/DDBJ databases">
        <authorList>
            <person name="Tran Van P."/>
        </authorList>
    </citation>
    <scope>NUCLEOTIDE SEQUENCE</scope>
</reference>
<keyword evidence="17" id="KW-1185">Reference proteome</keyword>
<dbReference type="GO" id="GO:0020037">
    <property type="term" value="F:heme binding"/>
    <property type="evidence" value="ECO:0007669"/>
    <property type="project" value="InterPro"/>
</dbReference>
<dbReference type="InterPro" id="IPR050705">
    <property type="entry name" value="Cytochrome_P450_3A"/>
</dbReference>
<feature type="binding site" description="axial binding residue" evidence="14">
    <location>
        <position position="716"/>
    </location>
    <ligand>
        <name>heme</name>
        <dbReference type="ChEBI" id="CHEBI:30413"/>
    </ligand>
    <ligandPart>
        <name>Fe</name>
        <dbReference type="ChEBI" id="CHEBI:18248"/>
    </ligandPart>
</feature>
<protein>
    <recommendedName>
        <fullName evidence="18">Cytochrome P450</fullName>
    </recommendedName>
</protein>